<accession>A0A9C9K0P7</accession>
<gene>
    <name evidence="1" type="ORF">ENI34_08920</name>
</gene>
<dbReference type="EMBL" id="DRIG01000093">
    <property type="protein sequence ID" value="HEC79241.1"/>
    <property type="molecule type" value="Genomic_DNA"/>
</dbReference>
<dbReference type="AlphaFoldDB" id="A0A9C9K0P7"/>
<organism evidence="1 2">
    <name type="scientific">candidate division WOR-3 bacterium</name>
    <dbReference type="NCBI Taxonomy" id="2052148"/>
    <lineage>
        <taxon>Bacteria</taxon>
        <taxon>Bacteria division WOR-3</taxon>
    </lineage>
</organism>
<name>A0A9C9K0P7_UNCW3</name>
<proteinExistence type="predicted"/>
<sequence length="111" mass="12794">MIAIAIIITTALILIVYLTKHRESYITLEEVIPGARIISQEEGVLEYKGVQYIVGTHDLKKRKYLIERLNLLDLKGQSIVDLRFDTQVIVKRGATSMKEKLNPEKTQSRRR</sequence>
<evidence type="ECO:0000313" key="1">
    <source>
        <dbReference type="EMBL" id="HEC79241.1"/>
    </source>
</evidence>
<reference evidence="1" key="1">
    <citation type="journal article" date="2020" name="mSystems">
        <title>Genome- and Community-Level Interaction Insights into Carbon Utilization and Element Cycling Functions of Hydrothermarchaeota in Hydrothermal Sediment.</title>
        <authorList>
            <person name="Zhou Z."/>
            <person name="Liu Y."/>
            <person name="Xu W."/>
            <person name="Pan J."/>
            <person name="Luo Z.H."/>
            <person name="Li M."/>
        </authorList>
    </citation>
    <scope>NUCLEOTIDE SEQUENCE</scope>
    <source>
        <strain evidence="1">HyVt-388</strain>
    </source>
</reference>
<dbReference type="Proteomes" id="UP000885826">
    <property type="component" value="Unassembled WGS sequence"/>
</dbReference>
<comment type="caution">
    <text evidence="1">The sequence shown here is derived from an EMBL/GenBank/DDBJ whole genome shotgun (WGS) entry which is preliminary data.</text>
</comment>
<protein>
    <submittedName>
        <fullName evidence="1">Uncharacterized protein</fullName>
    </submittedName>
</protein>
<evidence type="ECO:0000313" key="2">
    <source>
        <dbReference type="Proteomes" id="UP000885826"/>
    </source>
</evidence>